<dbReference type="EMBL" id="BK032847">
    <property type="protein sequence ID" value="DAF64017.1"/>
    <property type="molecule type" value="Genomic_DNA"/>
</dbReference>
<organism evidence="1">
    <name type="scientific">Siphoviridae sp. ctGkF2</name>
    <dbReference type="NCBI Taxonomy" id="2827823"/>
    <lineage>
        <taxon>Viruses</taxon>
        <taxon>Duplodnaviria</taxon>
        <taxon>Heunggongvirae</taxon>
        <taxon>Uroviricota</taxon>
        <taxon>Caudoviricetes</taxon>
    </lineage>
</organism>
<accession>A0A8S5TLG8</accession>
<proteinExistence type="predicted"/>
<sequence>MDVKTCLKHYQRCSLLQAPSPKSTHWKSTWIWI</sequence>
<protein>
    <submittedName>
        <fullName evidence="1">Uncharacterized protein</fullName>
    </submittedName>
</protein>
<evidence type="ECO:0000313" key="1">
    <source>
        <dbReference type="EMBL" id="DAF64017.1"/>
    </source>
</evidence>
<reference evidence="1" key="1">
    <citation type="journal article" date="2021" name="Proc. Natl. Acad. Sci. U.S.A.">
        <title>A Catalog of Tens of Thousands of Viruses from Human Metagenomes Reveals Hidden Associations with Chronic Diseases.</title>
        <authorList>
            <person name="Tisza M.J."/>
            <person name="Buck C.B."/>
        </authorList>
    </citation>
    <scope>NUCLEOTIDE SEQUENCE</scope>
    <source>
        <strain evidence="1">CtGkF2</strain>
    </source>
</reference>
<name>A0A8S5TLG8_9CAUD</name>